<dbReference type="PROSITE" id="PS50005">
    <property type="entry name" value="TPR"/>
    <property type="match status" value="1"/>
</dbReference>
<evidence type="ECO:0000256" key="1">
    <source>
        <dbReference type="PROSITE-ProRule" id="PRU00339"/>
    </source>
</evidence>
<dbReference type="PROSITE" id="PS51257">
    <property type="entry name" value="PROKAR_LIPOPROTEIN"/>
    <property type="match status" value="1"/>
</dbReference>
<evidence type="ECO:0000256" key="3">
    <source>
        <dbReference type="SAM" id="SignalP"/>
    </source>
</evidence>
<dbReference type="EMBL" id="FLRB01000006">
    <property type="protein sequence ID" value="SBT20490.1"/>
    <property type="molecule type" value="Genomic_DNA"/>
</dbReference>
<dbReference type="InterPro" id="IPR011990">
    <property type="entry name" value="TPR-like_helical_dom_sf"/>
</dbReference>
<feature type="region of interest" description="Disordered" evidence="2">
    <location>
        <begin position="233"/>
        <end position="263"/>
    </location>
</feature>
<evidence type="ECO:0000313" key="5">
    <source>
        <dbReference type="EMBL" id="SBT20490.1"/>
    </source>
</evidence>
<dbReference type="Proteomes" id="UP000092840">
    <property type="component" value="Unassembled WGS sequence"/>
</dbReference>
<keyword evidence="3" id="KW-0732">Signal</keyword>
<reference evidence="5 6" key="1">
    <citation type="submission" date="2016-06" db="EMBL/GenBank/DDBJ databases">
        <authorList>
            <person name="Rodrigo-Torres L."/>
            <person name="Arahal D.R."/>
        </authorList>
    </citation>
    <scope>NUCLEOTIDE SEQUENCE [LARGE SCALE GENOMIC DNA]</scope>
    <source>
        <strain evidence="5 6">CECT 5116</strain>
    </source>
</reference>
<keyword evidence="1" id="KW-0802">TPR repeat</keyword>
<accession>A0A1C3JNP6</accession>
<feature type="repeat" description="TPR" evidence="1">
    <location>
        <begin position="316"/>
        <end position="349"/>
    </location>
</feature>
<sequence>MRIVLYCLSTLLALSGCSAFQTAEDRAQESWQTVTVADQQQIEPSIDSYIGMERIGVITLTPSTESPNDLIEKAKQWVYASADYDQARLELGKVFYQDQDNSEAIELYNQISSELAALAVKEGFDLNADKVVYITKANDNLKSIAERFYGNTDGLIFLMRLNKLSGINLDEKRQLWIPLKKNASKPLPIKKAYEASLANRKESVKKVNIKAISTNKEAGVVALSEPGKTIILDKHSNKTGTNKSPEIDILNERPQSNHGGTKRNLKETLAKSKEEIKGLSEYRKGSPKVAYSLLVSASNLSTEGRKALSNLKRELIEQPYARGLTLYQEQKLEQAVNEFDQVLSVDPTYSQASVYRARCMQLLERLKTIQESID</sequence>
<reference evidence="4 7" key="2">
    <citation type="submission" date="2016-06" db="EMBL/GenBank/DDBJ databases">
        <authorList>
            <person name="Kjaerup R.B."/>
            <person name="Dalgaard T.S."/>
            <person name="Juul-Madsen H.R."/>
        </authorList>
    </citation>
    <scope>NUCLEOTIDE SEQUENCE [LARGE SCALE GENOMIC DNA]</scope>
    <source>
        <strain evidence="4 7">CECT 5115</strain>
    </source>
</reference>
<evidence type="ECO:0000256" key="2">
    <source>
        <dbReference type="SAM" id="MobiDB-lite"/>
    </source>
</evidence>
<dbReference type="SUPFAM" id="SSF48452">
    <property type="entry name" value="TPR-like"/>
    <property type="match status" value="1"/>
</dbReference>
<dbReference type="EMBL" id="FLRA01000003">
    <property type="protein sequence ID" value="SBT16774.1"/>
    <property type="molecule type" value="Genomic_DNA"/>
</dbReference>
<proteinExistence type="predicted"/>
<dbReference type="OrthoDB" id="6116439at2"/>
<gene>
    <name evidence="4" type="ORF">MGA5115_00858</name>
    <name evidence="5" type="ORF">MGA5116_01076</name>
</gene>
<dbReference type="InterPro" id="IPR019734">
    <property type="entry name" value="TPR_rpt"/>
</dbReference>
<dbReference type="AlphaFoldDB" id="A0A1C3JNP6"/>
<evidence type="ECO:0000313" key="6">
    <source>
        <dbReference type="Proteomes" id="UP000092840"/>
    </source>
</evidence>
<evidence type="ECO:0000313" key="7">
    <source>
        <dbReference type="Proteomes" id="UP000092871"/>
    </source>
</evidence>
<protein>
    <submittedName>
        <fullName evidence="4">Tetratricopeptide repeat protein</fullName>
    </submittedName>
</protein>
<feature type="chain" id="PRO_5008676890" evidence="3">
    <location>
        <begin position="24"/>
        <end position="374"/>
    </location>
</feature>
<name>A0A1C3JNP6_9GAMM</name>
<evidence type="ECO:0000313" key="4">
    <source>
        <dbReference type="EMBL" id="SBT16774.1"/>
    </source>
</evidence>
<dbReference type="Proteomes" id="UP000092871">
    <property type="component" value="Unassembled WGS sequence"/>
</dbReference>
<organism evidence="4 7">
    <name type="scientific">Marinomonas gallaica</name>
    <dbReference type="NCBI Taxonomy" id="1806667"/>
    <lineage>
        <taxon>Bacteria</taxon>
        <taxon>Pseudomonadati</taxon>
        <taxon>Pseudomonadota</taxon>
        <taxon>Gammaproteobacteria</taxon>
        <taxon>Oceanospirillales</taxon>
        <taxon>Oceanospirillaceae</taxon>
        <taxon>Marinomonas</taxon>
    </lineage>
</organism>
<dbReference type="RefSeq" id="WP_067032367.1">
    <property type="nucleotide sequence ID" value="NZ_FLRA01000003.1"/>
</dbReference>
<dbReference type="Gene3D" id="1.25.40.10">
    <property type="entry name" value="Tetratricopeptide repeat domain"/>
    <property type="match status" value="1"/>
</dbReference>
<feature type="signal peptide" evidence="3">
    <location>
        <begin position="1"/>
        <end position="23"/>
    </location>
</feature>
<keyword evidence="6" id="KW-1185">Reference proteome</keyword>